<feature type="chain" id="PRO_5016335796" evidence="1">
    <location>
        <begin position="22"/>
        <end position="571"/>
    </location>
</feature>
<dbReference type="AlphaFoldDB" id="A0A1H2E8I4"/>
<proteinExistence type="predicted"/>
<protein>
    <submittedName>
        <fullName evidence="3">Glucose/arabinose dehydrogenase, beta-propeller fold</fullName>
    </submittedName>
</protein>
<dbReference type="Gene3D" id="2.120.10.30">
    <property type="entry name" value="TolB, C-terminal domain"/>
    <property type="match status" value="1"/>
</dbReference>
<dbReference type="KEGG" id="nur:ATY38_12865"/>
<evidence type="ECO:0000259" key="2">
    <source>
        <dbReference type="Pfam" id="PF07995"/>
    </source>
</evidence>
<accession>A0A1H2E8I4</accession>
<keyword evidence="4" id="KW-1185">Reference proteome</keyword>
<dbReference type="InterPro" id="IPR011042">
    <property type="entry name" value="6-blade_b-propeller_TolB-like"/>
</dbReference>
<dbReference type="InterPro" id="IPR011041">
    <property type="entry name" value="Quinoprot_gluc/sorb_DH_b-prop"/>
</dbReference>
<evidence type="ECO:0000313" key="3">
    <source>
        <dbReference type="EMBL" id="SDT91334.1"/>
    </source>
</evidence>
<name>A0A1H2E8I4_9PROT</name>
<dbReference type="Pfam" id="PF07995">
    <property type="entry name" value="GSDH"/>
    <property type="match status" value="1"/>
</dbReference>
<dbReference type="EMBL" id="FNLN01000010">
    <property type="protein sequence ID" value="SDT91334.1"/>
    <property type="molecule type" value="Genomic_DNA"/>
</dbReference>
<reference evidence="4" key="1">
    <citation type="submission" date="2016-10" db="EMBL/GenBank/DDBJ databases">
        <authorList>
            <person name="Varghese N."/>
            <person name="Submissions S."/>
        </authorList>
    </citation>
    <scope>NUCLEOTIDE SEQUENCE [LARGE SCALE GENOMIC DNA]</scope>
    <source>
        <strain evidence="4">Nm10</strain>
    </source>
</reference>
<sequence>MKFLYPLLTLLLLGTALDGLAINTDQNTAETSVNSAGERIDNPIPDPIQKGSIRLRLKQIATGLTAPNWAVPIPGATEHLYVSDQDRKLWRIDLATNKKEILIDFFSSNQVPLGAFGDESYDERGFLGFAFHPQYIDNGLFYTYDSEIAINASDFSTIPPSTTADHRSVITEWRFVSPSLNDPPAAIERVRDLLTIDQPQFNHNGGALNFGPDGMLYIALGDGGGADDRDGQNSMIGHGDDGNGQNPGNPLGSLLRINPLGNNSSNGKYGIPADNPFVGSNTMLSETYAYGFRNPFRFSFDSQTGALVLADVGQNDIEEVNLIQPGGNYGWGLKEGSFRFEPNGNDPGFVTDGTVAGNFIDPLIQYDHDEGIAIIGGFVYRGNAIPALQGKYVFGDTARTGNADGRIFYSDGSEILELDLADRDQPGFWILGFGQDGDGELYVLGNTTGTPFGTTGAVYKLVPNANFEGNLLEIPAVNVTLTSGENMIYHARLQHLSGSDPMRFELIDAEILADRFRDDSATFDQSTGKLSLSFINVADSNGQIFTYSVELQQVPEQSNLTFELKQFERIK</sequence>
<dbReference type="PANTHER" id="PTHR19328:SF75">
    <property type="entry name" value="ALDOSE SUGAR DEHYDROGENASE YLII"/>
    <property type="match status" value="1"/>
</dbReference>
<dbReference type="InterPro" id="IPR012938">
    <property type="entry name" value="Glc/Sorbosone_DH"/>
</dbReference>
<gene>
    <name evidence="3" type="ORF">SAMN05216406_11027</name>
</gene>
<dbReference type="PANTHER" id="PTHR19328">
    <property type="entry name" value="HEDGEHOG-INTERACTING PROTEIN"/>
    <property type="match status" value="1"/>
</dbReference>
<feature type="signal peptide" evidence="1">
    <location>
        <begin position="1"/>
        <end position="21"/>
    </location>
</feature>
<keyword evidence="1" id="KW-0732">Signal</keyword>
<dbReference type="Proteomes" id="UP000182882">
    <property type="component" value="Unassembled WGS sequence"/>
</dbReference>
<organism evidence="3 4">
    <name type="scientific">Nitrosomonas ureae</name>
    <dbReference type="NCBI Taxonomy" id="44577"/>
    <lineage>
        <taxon>Bacteria</taxon>
        <taxon>Pseudomonadati</taxon>
        <taxon>Pseudomonadota</taxon>
        <taxon>Betaproteobacteria</taxon>
        <taxon>Nitrosomonadales</taxon>
        <taxon>Nitrosomonadaceae</taxon>
        <taxon>Nitrosomonas</taxon>
    </lineage>
</organism>
<evidence type="ECO:0000313" key="4">
    <source>
        <dbReference type="Proteomes" id="UP000182882"/>
    </source>
</evidence>
<evidence type="ECO:0000256" key="1">
    <source>
        <dbReference type="SAM" id="SignalP"/>
    </source>
</evidence>
<feature type="domain" description="Glucose/Sorbosone dehydrogenase" evidence="2">
    <location>
        <begin position="123"/>
        <end position="395"/>
    </location>
</feature>
<dbReference type="SUPFAM" id="SSF50952">
    <property type="entry name" value="Soluble quinoprotein glucose dehydrogenase"/>
    <property type="match status" value="1"/>
</dbReference>
<dbReference type="RefSeq" id="WP_062559656.1">
    <property type="nucleotide sequence ID" value="NZ_CP013341.1"/>
</dbReference>